<dbReference type="Pfam" id="PF24581">
    <property type="entry name" value="DUF7608"/>
    <property type="match status" value="1"/>
</dbReference>
<dbReference type="InterPro" id="IPR003593">
    <property type="entry name" value="AAA+_ATPase"/>
</dbReference>
<dbReference type="PANTHER" id="PTHR45644:SF56">
    <property type="entry name" value="AAA ATPASE, PUTATIVE (AFU_ORTHOLOGUE AFUA_2G12920)-RELATED"/>
    <property type="match status" value="1"/>
</dbReference>
<dbReference type="InterPro" id="IPR003959">
    <property type="entry name" value="ATPase_AAA_core"/>
</dbReference>
<dbReference type="GO" id="GO:0005741">
    <property type="term" value="C:mitochondrial outer membrane"/>
    <property type="evidence" value="ECO:0007669"/>
    <property type="project" value="UniProtKB-SubCell"/>
</dbReference>
<dbReference type="CDD" id="cd19481">
    <property type="entry name" value="RecA-like_protease"/>
    <property type="match status" value="1"/>
</dbReference>
<dbReference type="GeneID" id="25280462"/>
<dbReference type="EMBL" id="AMGV01000004">
    <property type="protein sequence ID" value="KEF57619.1"/>
    <property type="molecule type" value="Genomic_DNA"/>
</dbReference>
<organism evidence="7 8">
    <name type="scientific">Exophiala aquamarina CBS 119918</name>
    <dbReference type="NCBI Taxonomy" id="1182545"/>
    <lineage>
        <taxon>Eukaryota</taxon>
        <taxon>Fungi</taxon>
        <taxon>Dikarya</taxon>
        <taxon>Ascomycota</taxon>
        <taxon>Pezizomycotina</taxon>
        <taxon>Eurotiomycetes</taxon>
        <taxon>Chaetothyriomycetidae</taxon>
        <taxon>Chaetothyriales</taxon>
        <taxon>Herpotrichiellaceae</taxon>
        <taxon>Exophiala</taxon>
    </lineage>
</organism>
<dbReference type="OrthoDB" id="39734at2759"/>
<feature type="compositionally biased region" description="Acidic residues" evidence="5">
    <location>
        <begin position="335"/>
        <end position="352"/>
    </location>
</feature>
<evidence type="ECO:0000259" key="6">
    <source>
        <dbReference type="SMART" id="SM00382"/>
    </source>
</evidence>
<dbReference type="Pfam" id="PF17862">
    <property type="entry name" value="AAA_lid_3"/>
    <property type="match status" value="1"/>
</dbReference>
<dbReference type="Proteomes" id="UP000027920">
    <property type="component" value="Unassembled WGS sequence"/>
</dbReference>
<dbReference type="SUPFAM" id="SSF52540">
    <property type="entry name" value="P-loop containing nucleoside triphosphate hydrolases"/>
    <property type="match status" value="1"/>
</dbReference>
<name>A0A072PBX1_9EURO</name>
<dbReference type="Gene3D" id="3.40.50.300">
    <property type="entry name" value="P-loop containing nucleotide triphosphate hydrolases"/>
    <property type="match status" value="1"/>
</dbReference>
<dbReference type="InterPro" id="IPR041569">
    <property type="entry name" value="AAA_lid_3"/>
</dbReference>
<feature type="region of interest" description="Disordered" evidence="5">
    <location>
        <begin position="25"/>
        <end position="111"/>
    </location>
</feature>
<feature type="compositionally biased region" description="Low complexity" evidence="5">
    <location>
        <begin position="162"/>
        <end position="172"/>
    </location>
</feature>
<dbReference type="Gene3D" id="1.10.8.60">
    <property type="match status" value="1"/>
</dbReference>
<comment type="subcellular location">
    <subcellularLocation>
        <location evidence="1">Mitochondrion outer membrane</location>
        <topology evidence="1">Single-pass membrane protein</topology>
    </subcellularLocation>
</comment>
<evidence type="ECO:0000256" key="4">
    <source>
        <dbReference type="ARBA" id="ARBA00022840"/>
    </source>
</evidence>
<evidence type="ECO:0000256" key="2">
    <source>
        <dbReference type="ARBA" id="ARBA00022741"/>
    </source>
</evidence>
<dbReference type="Pfam" id="PF00004">
    <property type="entry name" value="AAA"/>
    <property type="match status" value="1"/>
</dbReference>
<dbReference type="AlphaFoldDB" id="A0A072PBX1"/>
<dbReference type="GO" id="GO:0016887">
    <property type="term" value="F:ATP hydrolysis activity"/>
    <property type="evidence" value="ECO:0007669"/>
    <property type="project" value="InterPro"/>
</dbReference>
<feature type="domain" description="AAA+ ATPase" evidence="6">
    <location>
        <begin position="787"/>
        <end position="923"/>
    </location>
</feature>
<dbReference type="SMART" id="SM00382">
    <property type="entry name" value="AAA"/>
    <property type="match status" value="1"/>
</dbReference>
<feature type="region of interest" description="Disordered" evidence="5">
    <location>
        <begin position="154"/>
        <end position="216"/>
    </location>
</feature>
<dbReference type="PANTHER" id="PTHR45644">
    <property type="entry name" value="AAA ATPASE, PUTATIVE (AFU_ORTHOLOGUE AFUA_2G12920)-RELATED-RELATED"/>
    <property type="match status" value="1"/>
</dbReference>
<feature type="compositionally biased region" description="Polar residues" evidence="5">
    <location>
        <begin position="72"/>
        <end position="83"/>
    </location>
</feature>
<feature type="compositionally biased region" description="Basic and acidic residues" evidence="5">
    <location>
        <begin position="57"/>
        <end position="68"/>
    </location>
</feature>
<feature type="compositionally biased region" description="Basic and acidic residues" evidence="5">
    <location>
        <begin position="1051"/>
        <end position="1060"/>
    </location>
</feature>
<sequence length="1060" mass="118027">MHSTLQAELRFSHILAAACRHCARRTASKPRSLHSATRLRVPQESPGNSSSLNARFLADHAKEQDPRPEVVNGTNIRESNASRQPLIDAPSSGNADKEQPNYYGSPAKRRLRNRALKEKEPELEPPGWFIENNIHIFDQGVLSSNQAATIEIVPGYEGGGAPSSSSGPTGAPEKPEDDANENTSRNAVEIEDTGSETKSVSHDGSSTQDDSKSPHDDMKYYIVADQYEEVVRTTKGLLRSAKSSILAEVDDSLRNHLLLQYTGSDGAIFMDHFVQQLSRHLGCDMVSLDAQDISDFIKASEQLDAFAFAGRMLSYDVFTEVFSNPSLAHSQRPLEEEEEEDEEEEDEEEALPDIDRLMGSRSTSNMPFMVGRPITIALKDLFPSGPLKSSSSSYSGGRTKMSDHFGTSSSMKSKARSPDFSSIVDTIVKSVLTLQYAATQPLEEQDKDKTRLAAEHRQKVAKEAGVPQCSTIIHIKDLRVIQDISLGNHFLQELYQAISTLRQTGKNVIIIGTDTARKESLPITRQKINDIQDGRLMEISQNIVLTPVLPNTKSKLTLHHDRKRRLATINMRHLWQMMRHRDITMFSQLGTGFWGRDFLKDIHPADRLELESRLWSFAYVQRLATYLAGTFGPGLSIDLKTMPISGKPLIEQPLISQAADTLRHSDESKTQWVNTYRKFHKDGASESKSAEGDSIPALMKLFRSQGGADVDEQAVPSFEDSRLRQIRASATKYEKRLMSGIIEPKNIKTTFNDVHMPIETIDALQVLTTLSLTRPDAFKYGVLASDKIPGLLLYGPPGTGKTLAAKAVAKESGATMLEVSAADINDMYVGEGEKNVKALFSLAKKLSPCVVFLDEADAIFSARSNQGRRVNHRELLNQFLKEWDGMSNDSGSAFIMVATNRPMDLDDAVLRRLPRRLLVDLPTEPDRLEILKIHLRNEDLAEDVNLPSLAKKTPFYSGSDLKNLCVAAALNAVKEENVLAKQHTGSEPYQHPERRTLTAKHFNTSMEEISASISEDMTSLKDIKKFDEQYGDKKGRKKKTPKLGFPTKGKQQRDTVRVRE</sequence>
<dbReference type="InterPro" id="IPR056027">
    <property type="entry name" value="DUF7608"/>
</dbReference>
<evidence type="ECO:0000313" key="7">
    <source>
        <dbReference type="EMBL" id="KEF57619.1"/>
    </source>
</evidence>
<dbReference type="STRING" id="1182545.A0A072PBX1"/>
<feature type="region of interest" description="Disordered" evidence="5">
    <location>
        <begin position="1027"/>
        <end position="1060"/>
    </location>
</feature>
<feature type="compositionally biased region" description="Polar residues" evidence="5">
    <location>
        <begin position="196"/>
        <end position="208"/>
    </location>
</feature>
<gene>
    <name evidence="7" type="ORF">A1O9_05537</name>
</gene>
<comment type="caution">
    <text evidence="7">The sequence shown here is derived from an EMBL/GenBank/DDBJ whole genome shotgun (WGS) entry which is preliminary data.</text>
</comment>
<feature type="region of interest" description="Disordered" evidence="5">
    <location>
        <begin position="389"/>
        <end position="413"/>
    </location>
</feature>
<dbReference type="GO" id="GO:0005524">
    <property type="term" value="F:ATP binding"/>
    <property type="evidence" value="ECO:0007669"/>
    <property type="project" value="UniProtKB-KW"/>
</dbReference>
<keyword evidence="3" id="KW-0472">Membrane</keyword>
<protein>
    <recommendedName>
        <fullName evidence="6">AAA+ ATPase domain-containing protein</fullName>
    </recommendedName>
</protein>
<keyword evidence="3" id="KW-0496">Mitochondrion</keyword>
<reference evidence="7 8" key="1">
    <citation type="submission" date="2013-03" db="EMBL/GenBank/DDBJ databases">
        <title>The Genome Sequence of Exophiala aquamarina CBS 119918.</title>
        <authorList>
            <consortium name="The Broad Institute Genomics Platform"/>
            <person name="Cuomo C."/>
            <person name="de Hoog S."/>
            <person name="Gorbushina A."/>
            <person name="Walker B."/>
            <person name="Young S.K."/>
            <person name="Zeng Q."/>
            <person name="Gargeya S."/>
            <person name="Fitzgerald M."/>
            <person name="Haas B."/>
            <person name="Abouelleil A."/>
            <person name="Allen A.W."/>
            <person name="Alvarado L."/>
            <person name="Arachchi H.M."/>
            <person name="Berlin A.M."/>
            <person name="Chapman S.B."/>
            <person name="Gainer-Dewar J."/>
            <person name="Goldberg J."/>
            <person name="Griggs A."/>
            <person name="Gujja S."/>
            <person name="Hansen M."/>
            <person name="Howarth C."/>
            <person name="Imamovic A."/>
            <person name="Ireland A."/>
            <person name="Larimer J."/>
            <person name="McCowan C."/>
            <person name="Murphy C."/>
            <person name="Pearson M."/>
            <person name="Poon T.W."/>
            <person name="Priest M."/>
            <person name="Roberts A."/>
            <person name="Saif S."/>
            <person name="Shea T."/>
            <person name="Sisk P."/>
            <person name="Sykes S."/>
            <person name="Wortman J."/>
            <person name="Nusbaum C."/>
            <person name="Birren B."/>
        </authorList>
    </citation>
    <scope>NUCLEOTIDE SEQUENCE [LARGE SCALE GENOMIC DNA]</scope>
    <source>
        <strain evidence="7 8">CBS 119918</strain>
    </source>
</reference>
<feature type="region of interest" description="Disordered" evidence="5">
    <location>
        <begin position="328"/>
        <end position="364"/>
    </location>
</feature>
<dbReference type="InterPro" id="IPR051701">
    <property type="entry name" value="Mito_OM_Translocase_MSP1"/>
</dbReference>
<dbReference type="InterPro" id="IPR027417">
    <property type="entry name" value="P-loop_NTPase"/>
</dbReference>
<proteinExistence type="predicted"/>
<accession>A0A072PBX1</accession>
<evidence type="ECO:0000313" key="8">
    <source>
        <dbReference type="Proteomes" id="UP000027920"/>
    </source>
</evidence>
<dbReference type="RefSeq" id="XP_013260209.1">
    <property type="nucleotide sequence ID" value="XM_013404755.1"/>
</dbReference>
<keyword evidence="2" id="KW-0547">Nucleotide-binding</keyword>
<keyword evidence="4" id="KW-0067">ATP-binding</keyword>
<evidence type="ECO:0000256" key="1">
    <source>
        <dbReference type="ARBA" id="ARBA00004572"/>
    </source>
</evidence>
<dbReference type="HOGENOM" id="CLU_004223_1_0_1"/>
<keyword evidence="8" id="KW-1185">Reference proteome</keyword>
<dbReference type="VEuPathDB" id="FungiDB:A1O9_05537"/>
<keyword evidence="3" id="KW-1000">Mitochondrion outer membrane</keyword>
<evidence type="ECO:0000256" key="3">
    <source>
        <dbReference type="ARBA" id="ARBA00022787"/>
    </source>
</evidence>
<evidence type="ECO:0000256" key="5">
    <source>
        <dbReference type="SAM" id="MobiDB-lite"/>
    </source>
</evidence>